<protein>
    <recommendedName>
        <fullName evidence="5">Pentapeptide MXKDX repeat protein</fullName>
    </recommendedName>
</protein>
<accession>A0ABP9G4N9</accession>
<feature type="chain" id="PRO_5046728386" description="Pentapeptide MXKDX repeat protein" evidence="2">
    <location>
        <begin position="21"/>
        <end position="60"/>
    </location>
</feature>
<evidence type="ECO:0008006" key="5">
    <source>
        <dbReference type="Google" id="ProtNLM"/>
    </source>
</evidence>
<reference evidence="4" key="1">
    <citation type="journal article" date="2019" name="Int. J. Syst. Evol. Microbiol.">
        <title>The Global Catalogue of Microorganisms (GCM) 10K type strain sequencing project: providing services to taxonomists for standard genome sequencing and annotation.</title>
        <authorList>
            <consortium name="The Broad Institute Genomics Platform"/>
            <consortium name="The Broad Institute Genome Sequencing Center for Infectious Disease"/>
            <person name="Wu L."/>
            <person name="Ma J."/>
        </authorList>
    </citation>
    <scope>NUCLEOTIDE SEQUENCE [LARGE SCALE GENOMIC DNA]</scope>
    <source>
        <strain evidence="4">JCM 18283</strain>
    </source>
</reference>
<evidence type="ECO:0000256" key="1">
    <source>
        <dbReference type="SAM" id="MobiDB-lite"/>
    </source>
</evidence>
<dbReference type="Proteomes" id="UP001501436">
    <property type="component" value="Unassembled WGS sequence"/>
</dbReference>
<keyword evidence="4" id="KW-1185">Reference proteome</keyword>
<comment type="caution">
    <text evidence="3">The sequence shown here is derived from an EMBL/GenBank/DDBJ whole genome shotgun (WGS) entry which is preliminary data.</text>
</comment>
<sequence>MKKVITMVALAAISFGSVYAADVNVKTATMQQDSTKKMKKKMKKMKKDSTKAAQDTMKMR</sequence>
<dbReference type="EMBL" id="BAABJI010000004">
    <property type="protein sequence ID" value="GAA4927723.1"/>
    <property type="molecule type" value="Genomic_DNA"/>
</dbReference>
<dbReference type="RefSeq" id="WP_345333386.1">
    <property type="nucleotide sequence ID" value="NZ_BAABJI010000004.1"/>
</dbReference>
<feature type="region of interest" description="Disordered" evidence="1">
    <location>
        <begin position="31"/>
        <end position="60"/>
    </location>
</feature>
<evidence type="ECO:0000313" key="4">
    <source>
        <dbReference type="Proteomes" id="UP001501436"/>
    </source>
</evidence>
<organism evidence="3 4">
    <name type="scientific">Mucilaginibacter defluvii</name>
    <dbReference type="NCBI Taxonomy" id="1196019"/>
    <lineage>
        <taxon>Bacteria</taxon>
        <taxon>Pseudomonadati</taxon>
        <taxon>Bacteroidota</taxon>
        <taxon>Sphingobacteriia</taxon>
        <taxon>Sphingobacteriales</taxon>
        <taxon>Sphingobacteriaceae</taxon>
        <taxon>Mucilaginibacter</taxon>
    </lineage>
</organism>
<gene>
    <name evidence="3" type="ORF">GCM10023313_35350</name>
</gene>
<feature type="compositionally biased region" description="Basic residues" evidence="1">
    <location>
        <begin position="37"/>
        <end position="46"/>
    </location>
</feature>
<evidence type="ECO:0000313" key="3">
    <source>
        <dbReference type="EMBL" id="GAA4927723.1"/>
    </source>
</evidence>
<evidence type="ECO:0000256" key="2">
    <source>
        <dbReference type="SAM" id="SignalP"/>
    </source>
</evidence>
<name>A0ABP9G4N9_9SPHI</name>
<feature type="signal peptide" evidence="2">
    <location>
        <begin position="1"/>
        <end position="20"/>
    </location>
</feature>
<proteinExistence type="predicted"/>
<keyword evidence="2" id="KW-0732">Signal</keyword>